<name>A0AAD9DCF5_9STRA</name>
<gene>
    <name evidence="2" type="ORF">QTG54_006867</name>
</gene>
<feature type="region of interest" description="Disordered" evidence="1">
    <location>
        <begin position="1"/>
        <end position="33"/>
    </location>
</feature>
<feature type="compositionally biased region" description="Polar residues" evidence="1">
    <location>
        <begin position="22"/>
        <end position="33"/>
    </location>
</feature>
<accession>A0AAD9DCF5</accession>
<dbReference type="EMBL" id="JATAAI010000011">
    <property type="protein sequence ID" value="KAK1742302.1"/>
    <property type="molecule type" value="Genomic_DNA"/>
</dbReference>
<proteinExistence type="predicted"/>
<protein>
    <submittedName>
        <fullName evidence="2">Uncharacterized protein</fullName>
    </submittedName>
</protein>
<evidence type="ECO:0000313" key="2">
    <source>
        <dbReference type="EMBL" id="KAK1742302.1"/>
    </source>
</evidence>
<sequence length="165" mass="17901">MSSHGQESSMETETTSEDGAGPTSTSDASSCSQDTNPIRIYNLPVQVLGHASSFLSAPSRALFAIALDNSRNELRRDVSSALVQRQWDWDTLDFGEIEKQLAAKLTDDDIKNVLVRIDAANRVTRLRLTNCVNITGTGLQPISGSTTIEVIDLSLVQDSRTTSIC</sequence>
<reference evidence="2" key="1">
    <citation type="submission" date="2023-06" db="EMBL/GenBank/DDBJ databases">
        <title>Survivors Of The Sea: Transcriptome response of Skeletonema marinoi to long-term dormancy.</title>
        <authorList>
            <person name="Pinder M.I.M."/>
            <person name="Kourtchenko O."/>
            <person name="Robertson E.K."/>
            <person name="Larsson T."/>
            <person name="Maumus F."/>
            <person name="Osuna-Cruz C.M."/>
            <person name="Vancaester E."/>
            <person name="Stenow R."/>
            <person name="Vandepoele K."/>
            <person name="Ploug H."/>
            <person name="Bruchert V."/>
            <person name="Godhe A."/>
            <person name="Topel M."/>
        </authorList>
    </citation>
    <scope>NUCLEOTIDE SEQUENCE</scope>
    <source>
        <strain evidence="2">R05AC</strain>
    </source>
</reference>
<keyword evidence="3" id="KW-1185">Reference proteome</keyword>
<dbReference type="Proteomes" id="UP001224775">
    <property type="component" value="Unassembled WGS sequence"/>
</dbReference>
<evidence type="ECO:0000313" key="3">
    <source>
        <dbReference type="Proteomes" id="UP001224775"/>
    </source>
</evidence>
<organism evidence="2 3">
    <name type="scientific">Skeletonema marinoi</name>
    <dbReference type="NCBI Taxonomy" id="267567"/>
    <lineage>
        <taxon>Eukaryota</taxon>
        <taxon>Sar</taxon>
        <taxon>Stramenopiles</taxon>
        <taxon>Ochrophyta</taxon>
        <taxon>Bacillariophyta</taxon>
        <taxon>Coscinodiscophyceae</taxon>
        <taxon>Thalassiosirophycidae</taxon>
        <taxon>Thalassiosirales</taxon>
        <taxon>Skeletonemataceae</taxon>
        <taxon>Skeletonema</taxon>
        <taxon>Skeletonema marinoi-dohrnii complex</taxon>
    </lineage>
</organism>
<dbReference type="AlphaFoldDB" id="A0AAD9DCF5"/>
<evidence type="ECO:0000256" key="1">
    <source>
        <dbReference type="SAM" id="MobiDB-lite"/>
    </source>
</evidence>
<comment type="caution">
    <text evidence="2">The sequence shown here is derived from an EMBL/GenBank/DDBJ whole genome shotgun (WGS) entry which is preliminary data.</text>
</comment>